<dbReference type="Proteomes" id="UP000828390">
    <property type="component" value="Unassembled WGS sequence"/>
</dbReference>
<evidence type="ECO:0000313" key="1">
    <source>
        <dbReference type="EMBL" id="KAH3801713.1"/>
    </source>
</evidence>
<sequence length="83" mass="9207">MDENDEDDFVFACLFAALIKSLRYKELKEAQKSGKDEGGQGLCGFFHGYRKLEGSSKGTLMHFLPGNSATKISTRMSAKRNTP</sequence>
<reference evidence="1" key="1">
    <citation type="journal article" date="2019" name="bioRxiv">
        <title>The Genome of the Zebra Mussel, Dreissena polymorpha: A Resource for Invasive Species Research.</title>
        <authorList>
            <person name="McCartney M.A."/>
            <person name="Auch B."/>
            <person name="Kono T."/>
            <person name="Mallez S."/>
            <person name="Zhang Y."/>
            <person name="Obille A."/>
            <person name="Becker A."/>
            <person name="Abrahante J.E."/>
            <person name="Garbe J."/>
            <person name="Badalamenti J.P."/>
            <person name="Herman A."/>
            <person name="Mangelson H."/>
            <person name="Liachko I."/>
            <person name="Sullivan S."/>
            <person name="Sone E.D."/>
            <person name="Koren S."/>
            <person name="Silverstein K.A.T."/>
            <person name="Beckman K.B."/>
            <person name="Gohl D.M."/>
        </authorList>
    </citation>
    <scope>NUCLEOTIDE SEQUENCE</scope>
    <source>
        <strain evidence="1">Duluth1</strain>
        <tissue evidence="1">Whole animal</tissue>
    </source>
</reference>
<gene>
    <name evidence="1" type="ORF">DPMN_155374</name>
</gene>
<keyword evidence="2" id="KW-1185">Reference proteome</keyword>
<organism evidence="1 2">
    <name type="scientific">Dreissena polymorpha</name>
    <name type="common">Zebra mussel</name>
    <name type="synonym">Mytilus polymorpha</name>
    <dbReference type="NCBI Taxonomy" id="45954"/>
    <lineage>
        <taxon>Eukaryota</taxon>
        <taxon>Metazoa</taxon>
        <taxon>Spiralia</taxon>
        <taxon>Lophotrochozoa</taxon>
        <taxon>Mollusca</taxon>
        <taxon>Bivalvia</taxon>
        <taxon>Autobranchia</taxon>
        <taxon>Heteroconchia</taxon>
        <taxon>Euheterodonta</taxon>
        <taxon>Imparidentia</taxon>
        <taxon>Neoheterodontei</taxon>
        <taxon>Myida</taxon>
        <taxon>Dreissenoidea</taxon>
        <taxon>Dreissenidae</taxon>
        <taxon>Dreissena</taxon>
    </lineage>
</organism>
<accession>A0A9D4FMR6</accession>
<dbReference type="AlphaFoldDB" id="A0A9D4FMR6"/>
<protein>
    <submittedName>
        <fullName evidence="1">Uncharacterized protein</fullName>
    </submittedName>
</protein>
<dbReference type="EMBL" id="JAIWYP010000007">
    <property type="protein sequence ID" value="KAH3801713.1"/>
    <property type="molecule type" value="Genomic_DNA"/>
</dbReference>
<comment type="caution">
    <text evidence="1">The sequence shown here is derived from an EMBL/GenBank/DDBJ whole genome shotgun (WGS) entry which is preliminary data.</text>
</comment>
<evidence type="ECO:0000313" key="2">
    <source>
        <dbReference type="Proteomes" id="UP000828390"/>
    </source>
</evidence>
<reference evidence="1" key="2">
    <citation type="submission" date="2020-11" db="EMBL/GenBank/DDBJ databases">
        <authorList>
            <person name="McCartney M.A."/>
            <person name="Auch B."/>
            <person name="Kono T."/>
            <person name="Mallez S."/>
            <person name="Becker A."/>
            <person name="Gohl D.M."/>
            <person name="Silverstein K.A.T."/>
            <person name="Koren S."/>
            <person name="Bechman K.B."/>
            <person name="Herman A."/>
            <person name="Abrahante J.E."/>
            <person name="Garbe J."/>
        </authorList>
    </citation>
    <scope>NUCLEOTIDE SEQUENCE</scope>
    <source>
        <strain evidence="1">Duluth1</strain>
        <tissue evidence="1">Whole animal</tissue>
    </source>
</reference>
<name>A0A9D4FMR6_DREPO</name>
<proteinExistence type="predicted"/>